<keyword evidence="1" id="KW-0472">Membrane</keyword>
<evidence type="ECO:0000256" key="1">
    <source>
        <dbReference type="SAM" id="Phobius"/>
    </source>
</evidence>
<dbReference type="InterPro" id="IPR050194">
    <property type="entry name" value="Glycosyltransferase_grp1"/>
</dbReference>
<dbReference type="EMBL" id="HBHR01003352">
    <property type="protein sequence ID" value="CAD9859028.1"/>
    <property type="molecule type" value="Transcribed_RNA"/>
</dbReference>
<dbReference type="SUPFAM" id="SSF53756">
    <property type="entry name" value="UDP-Glycosyltransferase/glycogen phosphorylase"/>
    <property type="match status" value="1"/>
</dbReference>
<sequence length="330" mass="37910">MKYYYVEWWLRPPVMHYFKYFYSHMPQLLVPTPFIRSKLENEGFDQITRMKIWGRGVDMQIFNPSRRSQEFRSRYGIGAEEVVLLWVGRLVQEKRPEIWVDVARRLTQEGVPFKGLVVGKGSFQTEMEALENVRVAGWLSGEELGVAYASADCLLFPSDVETFGNVTLEALASGVPCVVEQGCSGHLVENGKNGFTAPSGDVEKFYTATKRIIMDAQLRKSFRPKCVAKAKEYERSKILQRMLEHYKDCHQRHDPEGLRQEQARLPAYRCCYVVPLDAAVKLGKLLGCIFTFIITFFMSVVANCKACISRRARLARRSTLPIVSESRRKR</sequence>
<dbReference type="AlphaFoldDB" id="A0A7S2UW85"/>
<gene>
    <name evidence="2" type="ORF">FJAP1339_LOCUS1547</name>
</gene>
<feature type="transmembrane region" description="Helical" evidence="1">
    <location>
        <begin position="289"/>
        <end position="308"/>
    </location>
</feature>
<dbReference type="PANTHER" id="PTHR45947:SF3">
    <property type="entry name" value="SULFOQUINOVOSYL TRANSFERASE SQD2"/>
    <property type="match status" value="1"/>
</dbReference>
<dbReference type="Pfam" id="PF13692">
    <property type="entry name" value="Glyco_trans_1_4"/>
    <property type="match status" value="1"/>
</dbReference>
<evidence type="ECO:0008006" key="3">
    <source>
        <dbReference type="Google" id="ProtNLM"/>
    </source>
</evidence>
<accession>A0A7S2UW85</accession>
<reference evidence="2" key="1">
    <citation type="submission" date="2021-01" db="EMBL/GenBank/DDBJ databases">
        <authorList>
            <person name="Corre E."/>
            <person name="Pelletier E."/>
            <person name="Niang G."/>
            <person name="Scheremetjew M."/>
            <person name="Finn R."/>
            <person name="Kale V."/>
            <person name="Holt S."/>
            <person name="Cochrane G."/>
            <person name="Meng A."/>
            <person name="Brown T."/>
            <person name="Cohen L."/>
        </authorList>
    </citation>
    <scope>NUCLEOTIDE SEQUENCE</scope>
    <source>
        <strain evidence="2">CCMP1661</strain>
    </source>
</reference>
<proteinExistence type="predicted"/>
<dbReference type="PANTHER" id="PTHR45947">
    <property type="entry name" value="SULFOQUINOVOSYL TRANSFERASE SQD2"/>
    <property type="match status" value="1"/>
</dbReference>
<keyword evidence="1" id="KW-1133">Transmembrane helix</keyword>
<protein>
    <recommendedName>
        <fullName evidence="3">Glycosyl transferase family 1 domain-containing protein</fullName>
    </recommendedName>
</protein>
<evidence type="ECO:0000313" key="2">
    <source>
        <dbReference type="EMBL" id="CAD9859028.1"/>
    </source>
</evidence>
<name>A0A7S2UW85_9STRA</name>
<keyword evidence="1" id="KW-0812">Transmembrane</keyword>
<organism evidence="2">
    <name type="scientific">Fibrocapsa japonica</name>
    <dbReference type="NCBI Taxonomy" id="94617"/>
    <lineage>
        <taxon>Eukaryota</taxon>
        <taxon>Sar</taxon>
        <taxon>Stramenopiles</taxon>
        <taxon>Ochrophyta</taxon>
        <taxon>Raphidophyceae</taxon>
        <taxon>Chattonellales</taxon>
        <taxon>Chattonellaceae</taxon>
        <taxon>Fibrocapsa</taxon>
    </lineage>
</organism>
<dbReference type="Gene3D" id="3.40.50.2000">
    <property type="entry name" value="Glycogen Phosphorylase B"/>
    <property type="match status" value="2"/>
</dbReference>